<gene>
    <name evidence="4" type="ORF">AWZ03_001109</name>
</gene>
<keyword evidence="2" id="KW-0479">Metal-binding</keyword>
<sequence length="297" mass="32832">MLSARMRFVQYLRKGDLAKRLGLLTDDHKSVVELSGVEGVPCDLKTLIAQNPNLADLAKKAEKQPKLPLNDDVTLLPPLTDPGKIICIGLNYQDHCDEQNKPAPKAPMFFSKYNNTLVGPTDDVIAHEVTNKMDWEVELVVVIGKVARLVPKEKAFDYVFGYTIAQDISARDWQKERNGGQFLLGKSMDTFCPLGPAVVHKSLIKDVYDLPLKTWINGVEKQNGNTGDMIHKIDDVINRLTQSITLLPGDIILTGTPKGVGMYRSPPEYLKAGDVIKTEIDGLGTMTNQVVPPCKPN</sequence>
<dbReference type="InterPro" id="IPR051121">
    <property type="entry name" value="FAH"/>
</dbReference>
<dbReference type="OMA" id="CNKIVAP"/>
<dbReference type="InterPro" id="IPR011234">
    <property type="entry name" value="Fumarylacetoacetase-like_C"/>
</dbReference>
<dbReference type="InterPro" id="IPR036663">
    <property type="entry name" value="Fumarylacetoacetase_C_sf"/>
</dbReference>
<keyword evidence="5" id="KW-1185">Reference proteome</keyword>
<accession>A0A484BTZ3</accession>
<dbReference type="Pfam" id="PF01557">
    <property type="entry name" value="FAA_hydrolase"/>
    <property type="match status" value="1"/>
</dbReference>
<dbReference type="STRING" id="7232.A0A484BTZ3"/>
<proteinExistence type="inferred from homology"/>
<name>A0A484BTZ3_DRONA</name>
<dbReference type="EMBL" id="LSRL02000004">
    <property type="protein sequence ID" value="TDG52279.1"/>
    <property type="molecule type" value="Genomic_DNA"/>
</dbReference>
<dbReference type="Gene3D" id="3.90.850.10">
    <property type="entry name" value="Fumarylacetoacetase-like, C-terminal domain"/>
    <property type="match status" value="1"/>
</dbReference>
<evidence type="ECO:0000313" key="5">
    <source>
        <dbReference type="Proteomes" id="UP000295192"/>
    </source>
</evidence>
<dbReference type="Proteomes" id="UP000295192">
    <property type="component" value="Unassembled WGS sequence"/>
</dbReference>
<dbReference type="AlphaFoldDB" id="A0A484BTZ3"/>
<dbReference type="PANTHER" id="PTHR42796">
    <property type="entry name" value="FUMARYLACETOACETATE HYDROLASE DOMAIN-CONTAINING PROTEIN 2A-RELATED"/>
    <property type="match status" value="1"/>
</dbReference>
<organism evidence="4 5">
    <name type="scientific">Drosophila navojoa</name>
    <name type="common">Fruit fly</name>
    <dbReference type="NCBI Taxonomy" id="7232"/>
    <lineage>
        <taxon>Eukaryota</taxon>
        <taxon>Metazoa</taxon>
        <taxon>Ecdysozoa</taxon>
        <taxon>Arthropoda</taxon>
        <taxon>Hexapoda</taxon>
        <taxon>Insecta</taxon>
        <taxon>Pterygota</taxon>
        <taxon>Neoptera</taxon>
        <taxon>Endopterygota</taxon>
        <taxon>Diptera</taxon>
        <taxon>Brachycera</taxon>
        <taxon>Muscomorpha</taxon>
        <taxon>Ephydroidea</taxon>
        <taxon>Drosophilidae</taxon>
        <taxon>Drosophila</taxon>
    </lineage>
</organism>
<dbReference type="SUPFAM" id="SSF56529">
    <property type="entry name" value="FAH"/>
    <property type="match status" value="1"/>
</dbReference>
<reference evidence="4 5" key="1">
    <citation type="journal article" date="2019" name="J. Hered.">
        <title>An Improved Genome Assembly for Drosophila navojoa, the Basal Species in the mojavensis Cluster.</title>
        <authorList>
            <person name="Vanderlinde T."/>
            <person name="Dupim E.G."/>
            <person name="Nazario-Yepiz N.O."/>
            <person name="Carvalho A.B."/>
        </authorList>
    </citation>
    <scope>NUCLEOTIDE SEQUENCE [LARGE SCALE GENOMIC DNA]</scope>
    <source>
        <strain evidence="4">Navoj_Jal97</strain>
        <tissue evidence="4">Whole organism</tissue>
    </source>
</reference>
<dbReference type="PANTHER" id="PTHR42796:SF4">
    <property type="entry name" value="FUMARYLACETOACETATE HYDROLASE DOMAIN-CONTAINING PROTEIN 2A"/>
    <property type="match status" value="1"/>
</dbReference>
<dbReference type="FunFam" id="3.90.850.10:FF:000002">
    <property type="entry name" value="2-hydroxyhepta-2,4-diene-1,7-dioate isomerase"/>
    <property type="match status" value="1"/>
</dbReference>
<dbReference type="GO" id="GO:0050163">
    <property type="term" value="F:oxaloacetate tautomerase activity"/>
    <property type="evidence" value="ECO:0007669"/>
    <property type="project" value="UniProtKB-ARBA"/>
</dbReference>
<feature type="domain" description="Fumarylacetoacetase-like C-terminal" evidence="3">
    <location>
        <begin position="84"/>
        <end position="291"/>
    </location>
</feature>
<dbReference type="OrthoDB" id="411064at2759"/>
<evidence type="ECO:0000256" key="2">
    <source>
        <dbReference type="ARBA" id="ARBA00022723"/>
    </source>
</evidence>
<evidence type="ECO:0000259" key="3">
    <source>
        <dbReference type="Pfam" id="PF01557"/>
    </source>
</evidence>
<dbReference type="KEGG" id="dnv:108654555"/>
<dbReference type="GO" id="GO:0006107">
    <property type="term" value="P:oxaloacetate metabolic process"/>
    <property type="evidence" value="ECO:0007669"/>
    <property type="project" value="UniProtKB-ARBA"/>
</dbReference>
<evidence type="ECO:0000256" key="1">
    <source>
        <dbReference type="ARBA" id="ARBA00010211"/>
    </source>
</evidence>
<evidence type="ECO:0000313" key="4">
    <source>
        <dbReference type="EMBL" id="TDG52279.1"/>
    </source>
</evidence>
<protein>
    <recommendedName>
        <fullName evidence="3">Fumarylacetoacetase-like C-terminal domain-containing protein</fullName>
    </recommendedName>
</protein>
<dbReference type="GO" id="GO:0046872">
    <property type="term" value="F:metal ion binding"/>
    <property type="evidence" value="ECO:0007669"/>
    <property type="project" value="UniProtKB-KW"/>
</dbReference>
<comment type="caution">
    <text evidence="4">The sequence shown here is derived from an EMBL/GenBank/DDBJ whole genome shotgun (WGS) entry which is preliminary data.</text>
</comment>
<comment type="similarity">
    <text evidence="1">Belongs to the FAH family.</text>
</comment>